<dbReference type="AlphaFoldDB" id="A0A7M1B555"/>
<name>A0A7M1B555_9BACT</name>
<evidence type="ECO:0000313" key="3">
    <source>
        <dbReference type="Proteomes" id="UP000593580"/>
    </source>
</evidence>
<dbReference type="RefSeq" id="WP_193111066.1">
    <property type="nucleotide sequence ID" value="NZ_CP041406.1"/>
</dbReference>
<dbReference type="Gene3D" id="2.60.40.3500">
    <property type="match status" value="1"/>
</dbReference>
<keyword evidence="3" id="KW-1185">Reference proteome</keyword>
<dbReference type="Proteomes" id="UP000593580">
    <property type="component" value="Chromosome"/>
</dbReference>
<dbReference type="InterPro" id="IPR021731">
    <property type="entry name" value="AMIN_dom"/>
</dbReference>
<dbReference type="EMBL" id="CP041406">
    <property type="protein sequence ID" value="QOP44863.1"/>
    <property type="molecule type" value="Genomic_DNA"/>
</dbReference>
<proteinExistence type="predicted"/>
<dbReference type="KEGG" id="spal:FM071_00525"/>
<evidence type="ECO:0000313" key="2">
    <source>
        <dbReference type="EMBL" id="QOP44863.1"/>
    </source>
</evidence>
<accession>A0A7M1B555</accession>
<sequence>MIRLFFLLLLIPMTLFCRENPFFPVDSAQDIPLTTNQTPKIEPLRRATMTLSSTARVLESVTVTYKNLDGSIATKKIELGNAIDWHLPIFISQNYGSSPEIPKIKKKQTAKKAVLTEKFTKIASLPFITFYADAKKLKVVTKDKLLRSFLLVKPHRIVCDFKRETDIRSYVKSIKKPSLFKKIRVGTHKGYYRVVIELDGYYQYKVKKIQNGYLFTLL</sequence>
<reference evidence="2 3" key="1">
    <citation type="submission" date="2019-07" db="EMBL/GenBank/DDBJ databases">
        <title>Sulfurimonas paralvinellae sp. nov., a novel mesophilic, hydrogen- and sulfur-oxidizing chemolithoautotroph within the Epsilonproteo- bacteria isolated from a deep-sea hydrothermal vent polychaete nest, reclassification of Thiomicrospira denitrificans as Sulfurimonas denitrificans comb. nov. and emended description of the genus Sulfurimonas.</title>
        <authorList>
            <person name="Wang S."/>
            <person name="Jiang L."/>
            <person name="Shao Z."/>
        </authorList>
    </citation>
    <scope>NUCLEOTIDE SEQUENCE [LARGE SCALE GENOMIC DNA]</scope>
    <source>
        <strain evidence="2 3">GO25</strain>
    </source>
</reference>
<dbReference type="Pfam" id="PF11741">
    <property type="entry name" value="AMIN"/>
    <property type="match status" value="1"/>
</dbReference>
<evidence type="ECO:0000259" key="1">
    <source>
        <dbReference type="Pfam" id="PF11741"/>
    </source>
</evidence>
<feature type="domain" description="AMIN" evidence="1">
    <location>
        <begin position="135"/>
        <end position="216"/>
    </location>
</feature>
<gene>
    <name evidence="2" type="ORF">FM071_00525</name>
</gene>
<protein>
    <submittedName>
        <fullName evidence="2">AMIN domain-containing protein</fullName>
    </submittedName>
</protein>
<organism evidence="2 3">
    <name type="scientific">Sulfurimonas paralvinellae</name>
    <dbReference type="NCBI Taxonomy" id="317658"/>
    <lineage>
        <taxon>Bacteria</taxon>
        <taxon>Pseudomonadati</taxon>
        <taxon>Campylobacterota</taxon>
        <taxon>Epsilonproteobacteria</taxon>
        <taxon>Campylobacterales</taxon>
        <taxon>Sulfurimonadaceae</taxon>
        <taxon>Sulfurimonas</taxon>
    </lineage>
</organism>